<evidence type="ECO:0000313" key="4">
    <source>
        <dbReference type="Proteomes" id="UP000824120"/>
    </source>
</evidence>
<evidence type="ECO:0000256" key="1">
    <source>
        <dbReference type="SAM" id="MobiDB-lite"/>
    </source>
</evidence>
<keyword evidence="2" id="KW-0812">Transmembrane</keyword>
<sequence>MKVCPKSRQENENRGDRAQSSSYTLPDKAAPRGATSGTDEGANHQYVNTSCQEHENSPDVVIGMIKVFTFYIYALLDPGASLSFVTLYVAMNFDVLPKKLCDPFSVYTPVGESILTERVYRDCTISSITKAS</sequence>
<keyword evidence="2" id="KW-1133">Transmembrane helix</keyword>
<reference evidence="3 4" key="1">
    <citation type="submission" date="2020-09" db="EMBL/GenBank/DDBJ databases">
        <title>De no assembly of potato wild relative species, Solanum commersonii.</title>
        <authorList>
            <person name="Cho K."/>
        </authorList>
    </citation>
    <scope>NUCLEOTIDE SEQUENCE [LARGE SCALE GENOMIC DNA]</scope>
    <source>
        <strain evidence="3">LZ3.2</strain>
        <tissue evidence="3">Leaf</tissue>
    </source>
</reference>
<keyword evidence="2" id="KW-0472">Membrane</keyword>
<accession>A0A9J5ZT03</accession>
<dbReference type="AlphaFoldDB" id="A0A9J5ZT03"/>
<feature type="compositionally biased region" description="Basic and acidic residues" evidence="1">
    <location>
        <begin position="7"/>
        <end position="17"/>
    </location>
</feature>
<proteinExistence type="predicted"/>
<dbReference type="Proteomes" id="UP000824120">
    <property type="component" value="Chromosome 3"/>
</dbReference>
<gene>
    <name evidence="3" type="ORF">H5410_015182</name>
</gene>
<evidence type="ECO:0008006" key="5">
    <source>
        <dbReference type="Google" id="ProtNLM"/>
    </source>
</evidence>
<protein>
    <recommendedName>
        <fullName evidence="5">Gag-pol polyprotein</fullName>
    </recommendedName>
</protein>
<evidence type="ECO:0000313" key="3">
    <source>
        <dbReference type="EMBL" id="KAG5615358.1"/>
    </source>
</evidence>
<feature type="transmembrane region" description="Helical" evidence="2">
    <location>
        <begin position="70"/>
        <end position="90"/>
    </location>
</feature>
<dbReference type="EMBL" id="JACXVP010000003">
    <property type="protein sequence ID" value="KAG5615358.1"/>
    <property type="molecule type" value="Genomic_DNA"/>
</dbReference>
<feature type="region of interest" description="Disordered" evidence="1">
    <location>
        <begin position="1"/>
        <end position="44"/>
    </location>
</feature>
<dbReference type="OrthoDB" id="1304922at2759"/>
<evidence type="ECO:0000256" key="2">
    <source>
        <dbReference type="SAM" id="Phobius"/>
    </source>
</evidence>
<name>A0A9J5ZT03_SOLCO</name>
<organism evidence="3 4">
    <name type="scientific">Solanum commersonii</name>
    <name type="common">Commerson's wild potato</name>
    <name type="synonym">Commerson's nightshade</name>
    <dbReference type="NCBI Taxonomy" id="4109"/>
    <lineage>
        <taxon>Eukaryota</taxon>
        <taxon>Viridiplantae</taxon>
        <taxon>Streptophyta</taxon>
        <taxon>Embryophyta</taxon>
        <taxon>Tracheophyta</taxon>
        <taxon>Spermatophyta</taxon>
        <taxon>Magnoliopsida</taxon>
        <taxon>eudicotyledons</taxon>
        <taxon>Gunneridae</taxon>
        <taxon>Pentapetalae</taxon>
        <taxon>asterids</taxon>
        <taxon>lamiids</taxon>
        <taxon>Solanales</taxon>
        <taxon>Solanaceae</taxon>
        <taxon>Solanoideae</taxon>
        <taxon>Solaneae</taxon>
        <taxon>Solanum</taxon>
    </lineage>
</organism>
<dbReference type="Pfam" id="PF08284">
    <property type="entry name" value="RVP_2"/>
    <property type="match status" value="1"/>
</dbReference>
<comment type="caution">
    <text evidence="3">The sequence shown here is derived from an EMBL/GenBank/DDBJ whole genome shotgun (WGS) entry which is preliminary data.</text>
</comment>
<keyword evidence="4" id="KW-1185">Reference proteome</keyword>
<dbReference type="CDD" id="cd00303">
    <property type="entry name" value="retropepsin_like"/>
    <property type="match status" value="1"/>
</dbReference>